<evidence type="ECO:0000313" key="1">
    <source>
        <dbReference type="EMBL" id="MCD7464501.1"/>
    </source>
</evidence>
<keyword evidence="2" id="KW-1185">Reference proteome</keyword>
<proteinExistence type="predicted"/>
<protein>
    <submittedName>
        <fullName evidence="1">Uncharacterized protein</fullName>
    </submittedName>
</protein>
<dbReference type="EMBL" id="JACEIK010000970">
    <property type="protein sequence ID" value="MCD7464501.1"/>
    <property type="molecule type" value="Genomic_DNA"/>
</dbReference>
<name>A0ABS8SZJ3_DATST</name>
<comment type="caution">
    <text evidence="1">The sequence shown here is derived from an EMBL/GenBank/DDBJ whole genome shotgun (WGS) entry which is preliminary data.</text>
</comment>
<dbReference type="Proteomes" id="UP000823775">
    <property type="component" value="Unassembled WGS sequence"/>
</dbReference>
<evidence type="ECO:0000313" key="2">
    <source>
        <dbReference type="Proteomes" id="UP000823775"/>
    </source>
</evidence>
<reference evidence="1 2" key="1">
    <citation type="journal article" date="2021" name="BMC Genomics">
        <title>Datura genome reveals duplications of psychoactive alkaloid biosynthetic genes and high mutation rate following tissue culture.</title>
        <authorList>
            <person name="Rajewski A."/>
            <person name="Carter-House D."/>
            <person name="Stajich J."/>
            <person name="Litt A."/>
        </authorList>
    </citation>
    <scope>NUCLEOTIDE SEQUENCE [LARGE SCALE GENOMIC DNA]</scope>
    <source>
        <strain evidence="1">AR-01</strain>
    </source>
</reference>
<sequence length="88" mass="9790">MSRRPRTNVGNQRLICLHNDPLYVPESKRGLSHYETMKQKMKHPTEAAASLSPTFPRLISLNPSPIAVFSGEQHHCSGEVTSPLSLPL</sequence>
<gene>
    <name evidence="1" type="ORF">HAX54_052881</name>
</gene>
<accession>A0ABS8SZJ3</accession>
<organism evidence="1 2">
    <name type="scientific">Datura stramonium</name>
    <name type="common">Jimsonweed</name>
    <name type="synonym">Common thornapple</name>
    <dbReference type="NCBI Taxonomy" id="4076"/>
    <lineage>
        <taxon>Eukaryota</taxon>
        <taxon>Viridiplantae</taxon>
        <taxon>Streptophyta</taxon>
        <taxon>Embryophyta</taxon>
        <taxon>Tracheophyta</taxon>
        <taxon>Spermatophyta</taxon>
        <taxon>Magnoliopsida</taxon>
        <taxon>eudicotyledons</taxon>
        <taxon>Gunneridae</taxon>
        <taxon>Pentapetalae</taxon>
        <taxon>asterids</taxon>
        <taxon>lamiids</taxon>
        <taxon>Solanales</taxon>
        <taxon>Solanaceae</taxon>
        <taxon>Solanoideae</taxon>
        <taxon>Datureae</taxon>
        <taxon>Datura</taxon>
    </lineage>
</organism>